<feature type="domain" description="PAS" evidence="7">
    <location>
        <begin position="422"/>
        <end position="493"/>
    </location>
</feature>
<dbReference type="InterPro" id="IPR035965">
    <property type="entry name" value="PAS-like_dom_sf"/>
</dbReference>
<name>A0A7X4GMF3_9BURK</name>
<reference evidence="10 11" key="1">
    <citation type="submission" date="2019-12" db="EMBL/GenBank/DDBJ databases">
        <title>Novel species isolated from a subtropical stream in China.</title>
        <authorList>
            <person name="Lu H."/>
        </authorList>
    </citation>
    <scope>NUCLEOTIDE SEQUENCE [LARGE SCALE GENOMIC DNA]</scope>
    <source>
        <strain evidence="10 11">FT55W</strain>
    </source>
</reference>
<comment type="caution">
    <text evidence="10">The sequence shown here is derived from an EMBL/GenBank/DDBJ whole genome shotgun (WGS) entry which is preliminary data.</text>
</comment>
<evidence type="ECO:0000259" key="9">
    <source>
        <dbReference type="PROSITE" id="PS50887"/>
    </source>
</evidence>
<dbReference type="CDD" id="cd12914">
    <property type="entry name" value="PDC1_DGC_like"/>
    <property type="match status" value="1"/>
</dbReference>
<keyword evidence="2" id="KW-1003">Cell membrane</keyword>
<organism evidence="10 11">
    <name type="scientific">Duganella rivi</name>
    <dbReference type="NCBI Taxonomy" id="2666083"/>
    <lineage>
        <taxon>Bacteria</taxon>
        <taxon>Pseudomonadati</taxon>
        <taxon>Pseudomonadota</taxon>
        <taxon>Betaproteobacteria</taxon>
        <taxon>Burkholderiales</taxon>
        <taxon>Oxalobacteraceae</taxon>
        <taxon>Telluria group</taxon>
        <taxon>Duganella</taxon>
    </lineage>
</organism>
<dbReference type="NCBIfam" id="TIGR00229">
    <property type="entry name" value="sensory_box"/>
    <property type="match status" value="1"/>
</dbReference>
<dbReference type="EMBL" id="WWCK01000002">
    <property type="protein sequence ID" value="MYM66225.1"/>
    <property type="molecule type" value="Genomic_DNA"/>
</dbReference>
<dbReference type="NCBIfam" id="TIGR00254">
    <property type="entry name" value="GGDEF"/>
    <property type="match status" value="1"/>
</dbReference>
<evidence type="ECO:0000256" key="2">
    <source>
        <dbReference type="ARBA" id="ARBA00022475"/>
    </source>
</evidence>
<dbReference type="SUPFAM" id="SSF55073">
    <property type="entry name" value="Nucleotide cyclase"/>
    <property type="match status" value="1"/>
</dbReference>
<dbReference type="CDD" id="cd01949">
    <property type="entry name" value="GGDEF"/>
    <property type="match status" value="1"/>
</dbReference>
<dbReference type="GO" id="GO:0003824">
    <property type="term" value="F:catalytic activity"/>
    <property type="evidence" value="ECO:0007669"/>
    <property type="project" value="UniProtKB-ARBA"/>
</dbReference>
<dbReference type="CDD" id="cd18774">
    <property type="entry name" value="PDC2_HK_sensor"/>
    <property type="match status" value="1"/>
</dbReference>
<dbReference type="Pfam" id="PF00990">
    <property type="entry name" value="GGDEF"/>
    <property type="match status" value="1"/>
</dbReference>
<dbReference type="InterPro" id="IPR033479">
    <property type="entry name" value="dCache_1"/>
</dbReference>
<accession>A0A7X4GMF3</accession>
<dbReference type="PROSITE" id="PS50887">
    <property type="entry name" value="GGDEF"/>
    <property type="match status" value="1"/>
</dbReference>
<dbReference type="InterPro" id="IPR000700">
    <property type="entry name" value="PAS-assoc_C"/>
</dbReference>
<dbReference type="SMART" id="SM00091">
    <property type="entry name" value="PAS"/>
    <property type="match status" value="1"/>
</dbReference>
<evidence type="ECO:0000256" key="1">
    <source>
        <dbReference type="ARBA" id="ARBA00004651"/>
    </source>
</evidence>
<dbReference type="InterPro" id="IPR013767">
    <property type="entry name" value="PAS_fold"/>
</dbReference>
<dbReference type="SMART" id="SM00267">
    <property type="entry name" value="GGDEF"/>
    <property type="match status" value="1"/>
</dbReference>
<dbReference type="Proteomes" id="UP000450012">
    <property type="component" value="Unassembled WGS sequence"/>
</dbReference>
<feature type="domain" description="PAC" evidence="8">
    <location>
        <begin position="502"/>
        <end position="552"/>
    </location>
</feature>
<dbReference type="InterPro" id="IPR052155">
    <property type="entry name" value="Biofilm_reg_signaling"/>
</dbReference>
<dbReference type="InterPro" id="IPR029787">
    <property type="entry name" value="Nucleotide_cyclase"/>
</dbReference>
<dbReference type="PANTHER" id="PTHR44757:SF2">
    <property type="entry name" value="BIOFILM ARCHITECTURE MAINTENANCE PROTEIN MBAA"/>
    <property type="match status" value="1"/>
</dbReference>
<keyword evidence="5 6" id="KW-0472">Membrane</keyword>
<dbReference type="Pfam" id="PF02743">
    <property type="entry name" value="dCache_1"/>
    <property type="match status" value="1"/>
</dbReference>
<feature type="transmembrane region" description="Helical" evidence="6">
    <location>
        <begin position="12"/>
        <end position="36"/>
    </location>
</feature>
<evidence type="ECO:0000256" key="5">
    <source>
        <dbReference type="ARBA" id="ARBA00023136"/>
    </source>
</evidence>
<comment type="subcellular location">
    <subcellularLocation>
        <location evidence="1">Cell membrane</location>
        <topology evidence="1">Multi-pass membrane protein</topology>
    </subcellularLocation>
</comment>
<dbReference type="Pfam" id="PF00989">
    <property type="entry name" value="PAS"/>
    <property type="match status" value="1"/>
</dbReference>
<dbReference type="GO" id="GO:0005886">
    <property type="term" value="C:plasma membrane"/>
    <property type="evidence" value="ECO:0007669"/>
    <property type="project" value="UniProtKB-SubCell"/>
</dbReference>
<dbReference type="InterPro" id="IPR043128">
    <property type="entry name" value="Rev_trsase/Diguanyl_cyclase"/>
</dbReference>
<evidence type="ECO:0000313" key="10">
    <source>
        <dbReference type="EMBL" id="MYM66225.1"/>
    </source>
</evidence>
<evidence type="ECO:0000256" key="6">
    <source>
        <dbReference type="SAM" id="Phobius"/>
    </source>
</evidence>
<feature type="domain" description="GGDEF" evidence="9">
    <location>
        <begin position="584"/>
        <end position="716"/>
    </location>
</feature>
<dbReference type="InterPro" id="IPR000160">
    <property type="entry name" value="GGDEF_dom"/>
</dbReference>
<sequence>MLPPAPATTRPRLTTLVTVGVSATVLLTVLSLLILVDHFAIDYARREAEQRLQQLSWQMRSSLTGIVRKATGDVQLLSELPRIREGKNPVEVRRVLESLQKTFPDYAWIGLATPDGKVFAATQGVQEGADVSARDWFKAGQDKIRAADYPPATLPGRKLPYNADPWRFVDASGPVLDANGQFRGVVCVRMSWGWARRMVQTVFAPANLQYAADVFVVRSDGVAILGPQGMEEQKISSESLALAASGASGALKETWADGRDYLTGYARTGTPGDPATLDWSILVRQPEALALSGARALERQILLLGAILGAVMAIGAAIAAGRLTRPLNALSRAIEERLAAPADAATLPDVRQNDSYHEVQVLSRSLNEMLNNEQNHLGALRGLNEKLESTVAERTREIARKALQLERALAQEQSTQQLLQERAAELRAILDNAHDAFIALDPGGVVREWNLQAEKLLGWKRTEVIGQPLAAMMLPPLLRRAYERDMRQLAESAGGAASLLSRRVELMLHNRAGQELPVEVSLAYVPRSSGHLFIAFLHDISERKQLFASMEAMALNDTLTGLPNRRALMQALPEALQRASRLRQSCAVFFLDLDRFKQVNDRYGHEEGDELLRQFAERVRGAVRKTDTVGRLAGDEFVVILEMLHSDADAQEMADKLLPALQQPFVLKTATVALSASIGIAIHHPDDPQDIEALLSRADRAMYRHKQEGLQLRARR</sequence>
<dbReference type="Gene3D" id="3.30.450.20">
    <property type="entry name" value="PAS domain"/>
    <property type="match status" value="2"/>
</dbReference>
<evidence type="ECO:0000256" key="4">
    <source>
        <dbReference type="ARBA" id="ARBA00022989"/>
    </source>
</evidence>
<dbReference type="SUPFAM" id="SSF55785">
    <property type="entry name" value="PYP-like sensor domain (PAS domain)"/>
    <property type="match status" value="1"/>
</dbReference>
<evidence type="ECO:0000259" key="7">
    <source>
        <dbReference type="PROSITE" id="PS50112"/>
    </source>
</evidence>
<dbReference type="GO" id="GO:0006355">
    <property type="term" value="P:regulation of DNA-templated transcription"/>
    <property type="evidence" value="ECO:0007669"/>
    <property type="project" value="InterPro"/>
</dbReference>
<keyword evidence="3 6" id="KW-0812">Transmembrane</keyword>
<dbReference type="PROSITE" id="PS50113">
    <property type="entry name" value="PAC"/>
    <property type="match status" value="1"/>
</dbReference>
<gene>
    <name evidence="10" type="ORF">GTP45_05160</name>
</gene>
<dbReference type="AlphaFoldDB" id="A0A7X4GMF3"/>
<keyword evidence="11" id="KW-1185">Reference proteome</keyword>
<dbReference type="Gene3D" id="3.30.70.270">
    <property type="match status" value="1"/>
</dbReference>
<dbReference type="CDD" id="cd00130">
    <property type="entry name" value="PAS"/>
    <property type="match status" value="1"/>
</dbReference>
<evidence type="ECO:0000256" key="3">
    <source>
        <dbReference type="ARBA" id="ARBA00022692"/>
    </source>
</evidence>
<dbReference type="RefSeq" id="WP_161012825.1">
    <property type="nucleotide sequence ID" value="NZ_WWCK01000002.1"/>
</dbReference>
<feature type="transmembrane region" description="Helical" evidence="6">
    <location>
        <begin position="301"/>
        <end position="321"/>
    </location>
</feature>
<evidence type="ECO:0000313" key="11">
    <source>
        <dbReference type="Proteomes" id="UP000450012"/>
    </source>
</evidence>
<protein>
    <submittedName>
        <fullName evidence="10">Diguanylate cyclase</fullName>
    </submittedName>
</protein>
<dbReference type="Gene3D" id="6.10.340.10">
    <property type="match status" value="1"/>
</dbReference>
<dbReference type="FunFam" id="3.30.70.270:FF:000001">
    <property type="entry name" value="Diguanylate cyclase domain protein"/>
    <property type="match status" value="1"/>
</dbReference>
<dbReference type="PROSITE" id="PS50112">
    <property type="entry name" value="PAS"/>
    <property type="match status" value="1"/>
</dbReference>
<dbReference type="InterPro" id="IPR000014">
    <property type="entry name" value="PAS"/>
</dbReference>
<evidence type="ECO:0000259" key="8">
    <source>
        <dbReference type="PROSITE" id="PS50113"/>
    </source>
</evidence>
<proteinExistence type="predicted"/>
<keyword evidence="4 6" id="KW-1133">Transmembrane helix</keyword>
<dbReference type="PANTHER" id="PTHR44757">
    <property type="entry name" value="DIGUANYLATE CYCLASE DGCP"/>
    <property type="match status" value="1"/>
</dbReference>